<gene>
    <name evidence="2" type="ORF">CITCOLO1_LOCUS5360</name>
</gene>
<name>A0ABP0Y0X0_9ROSI</name>
<reference evidence="2 3" key="1">
    <citation type="submission" date="2024-03" db="EMBL/GenBank/DDBJ databases">
        <authorList>
            <person name="Gkanogiannis A."/>
            <person name="Becerra Lopez-Lavalle L."/>
        </authorList>
    </citation>
    <scope>NUCLEOTIDE SEQUENCE [LARGE SCALE GENOMIC DNA]</scope>
</reference>
<dbReference type="EMBL" id="OZ021745">
    <property type="protein sequence ID" value="CAK9313632.1"/>
    <property type="molecule type" value="Genomic_DNA"/>
</dbReference>
<evidence type="ECO:0000313" key="2">
    <source>
        <dbReference type="EMBL" id="CAK9313632.1"/>
    </source>
</evidence>
<evidence type="ECO:0000313" key="3">
    <source>
        <dbReference type="Proteomes" id="UP001642487"/>
    </source>
</evidence>
<keyword evidence="1" id="KW-0732">Signal</keyword>
<sequence>MGTSLVLVFIVLCSLRIKQVPIIKEGSRTIVPCASNRLWNMQTCIFLYMAPLLVMLYGLPSRGAPCAQLEEHRILKGHLTLYMVSSPRLGSPRIQSVGQLECSTSLHQTS</sequence>
<evidence type="ECO:0000256" key="1">
    <source>
        <dbReference type="SAM" id="SignalP"/>
    </source>
</evidence>
<accession>A0ABP0Y0X0</accession>
<proteinExistence type="predicted"/>
<dbReference type="Proteomes" id="UP001642487">
    <property type="component" value="Chromosome 11"/>
</dbReference>
<keyword evidence="3" id="KW-1185">Reference proteome</keyword>
<organism evidence="2 3">
    <name type="scientific">Citrullus colocynthis</name>
    <name type="common">colocynth</name>
    <dbReference type="NCBI Taxonomy" id="252529"/>
    <lineage>
        <taxon>Eukaryota</taxon>
        <taxon>Viridiplantae</taxon>
        <taxon>Streptophyta</taxon>
        <taxon>Embryophyta</taxon>
        <taxon>Tracheophyta</taxon>
        <taxon>Spermatophyta</taxon>
        <taxon>Magnoliopsida</taxon>
        <taxon>eudicotyledons</taxon>
        <taxon>Gunneridae</taxon>
        <taxon>Pentapetalae</taxon>
        <taxon>rosids</taxon>
        <taxon>fabids</taxon>
        <taxon>Cucurbitales</taxon>
        <taxon>Cucurbitaceae</taxon>
        <taxon>Benincaseae</taxon>
        <taxon>Citrullus</taxon>
    </lineage>
</organism>
<protein>
    <submittedName>
        <fullName evidence="2">Uncharacterized protein</fullName>
    </submittedName>
</protein>
<feature type="chain" id="PRO_5047397162" evidence="1">
    <location>
        <begin position="20"/>
        <end position="110"/>
    </location>
</feature>
<feature type="signal peptide" evidence="1">
    <location>
        <begin position="1"/>
        <end position="19"/>
    </location>
</feature>